<proteinExistence type="predicted"/>
<gene>
    <name evidence="1" type="ORF">NCTC10124_00085</name>
</gene>
<accession>A0A3B0P5G6</accession>
<dbReference type="Proteomes" id="UP000259328">
    <property type="component" value="Chromosome"/>
</dbReference>
<evidence type="ECO:0000313" key="1">
    <source>
        <dbReference type="EMBL" id="SYV92368.1"/>
    </source>
</evidence>
<reference evidence="2" key="1">
    <citation type="submission" date="2018-06" db="EMBL/GenBank/DDBJ databases">
        <authorList>
            <consortium name="Pathogen Informatics"/>
        </authorList>
    </citation>
    <scope>NUCLEOTIDE SEQUENCE [LARGE SCALE GENOMIC DNA]</scope>
    <source>
        <strain evidence="2">NCTC10124</strain>
    </source>
</reference>
<dbReference type="AlphaFoldDB" id="A0A3B0P5G6"/>
<dbReference type="InterPro" id="IPR036412">
    <property type="entry name" value="HAD-like_sf"/>
</dbReference>
<name>A0A3B0P5G6_MYCSY</name>
<sequence>MVVYLNNLNKKQIEQVLFLDLDGTTLDTHINGRSSSTQKVRDFLGHLINLNTLYVPSTGRGLNW</sequence>
<dbReference type="SUPFAM" id="SSF56784">
    <property type="entry name" value="HAD-like"/>
    <property type="match status" value="1"/>
</dbReference>
<evidence type="ECO:0000313" key="2">
    <source>
        <dbReference type="Proteomes" id="UP000259328"/>
    </source>
</evidence>
<dbReference type="EMBL" id="LS991953">
    <property type="protein sequence ID" value="SYV92368.1"/>
    <property type="molecule type" value="Genomic_DNA"/>
</dbReference>
<feature type="non-terminal residue" evidence="1">
    <location>
        <position position="64"/>
    </location>
</feature>
<organism evidence="1 2">
    <name type="scientific">Mycoplasmopsis synoviae</name>
    <name type="common">Mycoplasma synoviae</name>
    <dbReference type="NCBI Taxonomy" id="2109"/>
    <lineage>
        <taxon>Bacteria</taxon>
        <taxon>Bacillati</taxon>
        <taxon>Mycoplasmatota</taxon>
        <taxon>Mycoplasmoidales</taxon>
        <taxon>Metamycoplasmataceae</taxon>
        <taxon>Mycoplasmopsis</taxon>
    </lineage>
</organism>
<protein>
    <submittedName>
        <fullName evidence="1">Uncharacterized protein</fullName>
    </submittedName>
</protein>